<sequence length="115" mass="12822">MTNTASNAGIISGQVTRTDYDVHGVYYCTHEKRYAEPGTPRTMRIDYCVGFNDYKSEWVCPEHTGYARNKFEKWWSERAAFGTPVPSTAKEAVALANQGLLAEPTQITVKTVAVV</sequence>
<accession>A0A645C7L0</accession>
<proteinExistence type="predicted"/>
<reference evidence="1" key="1">
    <citation type="submission" date="2019-08" db="EMBL/GenBank/DDBJ databases">
        <authorList>
            <person name="Kucharzyk K."/>
            <person name="Murdoch R.W."/>
            <person name="Higgins S."/>
            <person name="Loffler F."/>
        </authorList>
    </citation>
    <scope>NUCLEOTIDE SEQUENCE</scope>
</reference>
<comment type="caution">
    <text evidence="1">The sequence shown here is derived from an EMBL/GenBank/DDBJ whole genome shotgun (WGS) entry which is preliminary data.</text>
</comment>
<evidence type="ECO:0000313" key="1">
    <source>
        <dbReference type="EMBL" id="MPM73001.1"/>
    </source>
</evidence>
<gene>
    <name evidence="1" type="ORF">SDC9_119977</name>
</gene>
<name>A0A645C7L0_9ZZZZ</name>
<dbReference type="AlphaFoldDB" id="A0A645C7L0"/>
<organism evidence="1">
    <name type="scientific">bioreactor metagenome</name>
    <dbReference type="NCBI Taxonomy" id="1076179"/>
    <lineage>
        <taxon>unclassified sequences</taxon>
        <taxon>metagenomes</taxon>
        <taxon>ecological metagenomes</taxon>
    </lineage>
</organism>
<protein>
    <submittedName>
        <fullName evidence="1">Uncharacterized protein</fullName>
    </submittedName>
</protein>
<dbReference type="EMBL" id="VSSQ01025095">
    <property type="protein sequence ID" value="MPM73001.1"/>
    <property type="molecule type" value="Genomic_DNA"/>
</dbReference>